<proteinExistence type="predicted"/>
<dbReference type="WBParaSite" id="RSKR_0000147100.1">
    <property type="protein sequence ID" value="RSKR_0000147100.1"/>
    <property type="gene ID" value="RSKR_0000147100"/>
</dbReference>
<evidence type="ECO:0000313" key="1">
    <source>
        <dbReference type="Proteomes" id="UP000095286"/>
    </source>
</evidence>
<reference evidence="2" key="1">
    <citation type="submission" date="2016-11" db="UniProtKB">
        <authorList>
            <consortium name="WormBaseParasite"/>
        </authorList>
    </citation>
    <scope>IDENTIFICATION</scope>
    <source>
        <strain evidence="2">KR3021</strain>
    </source>
</reference>
<protein>
    <submittedName>
        <fullName evidence="2">t-SNARE coiled-coil homology domain-containing protein</fullName>
    </submittedName>
</protein>
<organism evidence="1 2">
    <name type="scientific">Rhabditophanes sp. KR3021</name>
    <dbReference type="NCBI Taxonomy" id="114890"/>
    <lineage>
        <taxon>Eukaryota</taxon>
        <taxon>Metazoa</taxon>
        <taxon>Ecdysozoa</taxon>
        <taxon>Nematoda</taxon>
        <taxon>Chromadorea</taxon>
        <taxon>Rhabditida</taxon>
        <taxon>Tylenchina</taxon>
        <taxon>Panagrolaimomorpha</taxon>
        <taxon>Strongyloidoidea</taxon>
        <taxon>Alloionematidae</taxon>
        <taxon>Rhabditophanes</taxon>
    </lineage>
</organism>
<name>A0AC35TJZ5_9BILA</name>
<accession>A0AC35TJZ5</accession>
<sequence>MGFSAVVAPFTDNTALFNAKMKMICAKRKKQFKENGVAEEGSEKRDRALEEASMTDKFKKTNWSLYLVDGKQILENISLLKKLALDNRTNYLASSGFYFPLSKADEARDVYSCLDRKKLDAETDIGLKKCQQLIESLRKRVGDDKLLRIEDEREVIKGVLVILDIYLNRVRGDIINMRESFNSKFKKAKQYGSYSGVIKMNKSAFENVFEQFKKEELSQILPKNQYKPSFNNYNELRERKSGTKPIISVTYNPEDEKVMCGSSEELRMENQMFYKKLTHKNEEIEMITSQFAEIDKLHQTFKDKVLNQDEQIEVVQQNTEFTEINMIEANDLIRKALQNNASRRVIFMFCILVLTLTIGFLNWFNP</sequence>
<dbReference type="Proteomes" id="UP000095286">
    <property type="component" value="Unplaced"/>
</dbReference>
<evidence type="ECO:0000313" key="2">
    <source>
        <dbReference type="WBParaSite" id="RSKR_0000147100.1"/>
    </source>
</evidence>